<comment type="caution">
    <text evidence="1">The sequence shown here is derived from an EMBL/GenBank/DDBJ whole genome shotgun (WGS) entry which is preliminary data.</text>
</comment>
<organism evidence="1 2">
    <name type="scientific">Amylocarpus encephaloides</name>
    <dbReference type="NCBI Taxonomy" id="45428"/>
    <lineage>
        <taxon>Eukaryota</taxon>
        <taxon>Fungi</taxon>
        <taxon>Dikarya</taxon>
        <taxon>Ascomycota</taxon>
        <taxon>Pezizomycotina</taxon>
        <taxon>Leotiomycetes</taxon>
        <taxon>Helotiales</taxon>
        <taxon>Helotiales incertae sedis</taxon>
        <taxon>Amylocarpus</taxon>
    </lineage>
</organism>
<dbReference type="AlphaFoldDB" id="A0A9P8C4W9"/>
<reference evidence="1" key="1">
    <citation type="journal article" date="2021" name="IMA Fungus">
        <title>Genomic characterization of three marine fungi, including Emericellopsis atlantica sp. nov. with signatures of a generalist lifestyle and marine biomass degradation.</title>
        <authorList>
            <person name="Hagestad O.C."/>
            <person name="Hou L."/>
            <person name="Andersen J.H."/>
            <person name="Hansen E.H."/>
            <person name="Altermark B."/>
            <person name="Li C."/>
            <person name="Kuhnert E."/>
            <person name="Cox R.J."/>
            <person name="Crous P.W."/>
            <person name="Spatafora J.W."/>
            <person name="Lail K."/>
            <person name="Amirebrahimi M."/>
            <person name="Lipzen A."/>
            <person name="Pangilinan J."/>
            <person name="Andreopoulos W."/>
            <person name="Hayes R.D."/>
            <person name="Ng V."/>
            <person name="Grigoriev I.V."/>
            <person name="Jackson S.A."/>
            <person name="Sutton T.D.S."/>
            <person name="Dobson A.D.W."/>
            <person name="Rama T."/>
        </authorList>
    </citation>
    <scope>NUCLEOTIDE SEQUENCE</scope>
    <source>
        <strain evidence="1">TRa018bII</strain>
    </source>
</reference>
<evidence type="ECO:0000313" key="1">
    <source>
        <dbReference type="EMBL" id="KAG9232441.1"/>
    </source>
</evidence>
<protein>
    <submittedName>
        <fullName evidence="1">Uncharacterized protein</fullName>
    </submittedName>
</protein>
<keyword evidence="2" id="KW-1185">Reference proteome</keyword>
<dbReference type="EMBL" id="MU251548">
    <property type="protein sequence ID" value="KAG9232441.1"/>
    <property type="molecule type" value="Genomic_DNA"/>
</dbReference>
<dbReference type="Proteomes" id="UP000824998">
    <property type="component" value="Unassembled WGS sequence"/>
</dbReference>
<proteinExistence type="predicted"/>
<gene>
    <name evidence="1" type="ORF">BJ875DRAFT_443152</name>
</gene>
<evidence type="ECO:0000313" key="2">
    <source>
        <dbReference type="Proteomes" id="UP000824998"/>
    </source>
</evidence>
<accession>A0A9P8C4W9</accession>
<name>A0A9P8C4W9_9HELO</name>
<sequence>MYRCREGTKVLKNGRVRVYRETCSLKPPPLLFRRSEARTCPPLPIEDHESPPRGIKEQDEWRDSVLRSRSLPKTGTPPLEMALRSGFRRLAQYQLLARSICTAETRLGSSREEEEVRRSVFYLLDNRVHPLSKLACRDHLATTRGSESCACHPSDASGGASRWNGGGGAMGVCGHGCSGAQAIDRHEPWRRVSGLEWEEEMGRGLSLDDRYGGWVVGGMEET</sequence>